<dbReference type="EMBL" id="CP045121">
    <property type="protein sequence ID" value="QIN80426.1"/>
    <property type="molecule type" value="Genomic_DNA"/>
</dbReference>
<keyword evidence="1" id="KW-0472">Membrane</keyword>
<evidence type="ECO:0008006" key="4">
    <source>
        <dbReference type="Google" id="ProtNLM"/>
    </source>
</evidence>
<dbReference type="Proteomes" id="UP000502706">
    <property type="component" value="Chromosome"/>
</dbReference>
<feature type="transmembrane region" description="Helical" evidence="1">
    <location>
        <begin position="12"/>
        <end position="32"/>
    </location>
</feature>
<proteinExistence type="predicted"/>
<name>A0A6G8Q1T6_9ACTN</name>
<evidence type="ECO:0000313" key="2">
    <source>
        <dbReference type="EMBL" id="QIN80426.1"/>
    </source>
</evidence>
<evidence type="ECO:0000256" key="1">
    <source>
        <dbReference type="SAM" id="Phobius"/>
    </source>
</evidence>
<protein>
    <recommendedName>
        <fullName evidence="4">GGDEF domain-containing protein</fullName>
    </recommendedName>
</protein>
<accession>A0A6G8Q1T6</accession>
<dbReference type="KEGG" id="rmar:GBA65_20040"/>
<organism evidence="2 3">
    <name type="scientific">Rubrobacter marinus</name>
    <dbReference type="NCBI Taxonomy" id="2653852"/>
    <lineage>
        <taxon>Bacteria</taxon>
        <taxon>Bacillati</taxon>
        <taxon>Actinomycetota</taxon>
        <taxon>Rubrobacteria</taxon>
        <taxon>Rubrobacterales</taxon>
        <taxon>Rubrobacteraceae</taxon>
        <taxon>Rubrobacter</taxon>
    </lineage>
</organism>
<gene>
    <name evidence="2" type="ORF">GBA65_20040</name>
</gene>
<dbReference type="RefSeq" id="WP_166398096.1">
    <property type="nucleotide sequence ID" value="NZ_CP045121.1"/>
</dbReference>
<keyword evidence="1" id="KW-1133">Transmembrane helix</keyword>
<reference evidence="2 3" key="1">
    <citation type="submission" date="2019-10" db="EMBL/GenBank/DDBJ databases">
        <title>Rubrobacter sp nov SCSIO 52915 isolated from a deep-sea sediment in the South China Sea.</title>
        <authorList>
            <person name="Chen R.W."/>
        </authorList>
    </citation>
    <scope>NUCLEOTIDE SEQUENCE [LARGE SCALE GENOMIC DNA]</scope>
    <source>
        <strain evidence="2 3">SCSIO 52915</strain>
    </source>
</reference>
<feature type="transmembrane region" description="Helical" evidence="1">
    <location>
        <begin position="146"/>
        <end position="168"/>
    </location>
</feature>
<keyword evidence="3" id="KW-1185">Reference proteome</keyword>
<feature type="transmembrane region" description="Helical" evidence="1">
    <location>
        <begin position="75"/>
        <end position="95"/>
    </location>
</feature>
<sequence length="330" mass="33837">MTGRARGGRSARVLKGLSLLYLFGIGLSLLLVHGDSYNPAVSFVPLYLIVSVLVTAAVALLLLPKGQFGEGFCVFSYALYAVILAAATFFTGGASSELYVLFFPLLFAPALHGTWRMGLPVLVAVLVSYALAMLPDVLDAVEGSGAPALVFFRLAAFALTGVFALAAAGGRGASEPDDGYALDEDGSMLLGTVTSEIEARRGAPVGVLLVDPGHGVEDVDLLMDRVRGRIGEPFLLGEGSVFGVVLGGANEGAVESAARRALAAASSLGAEETRAGAAIYPRDARTAGDLLVAAGQALETAFEIESPSAIVLAGRNVARTEGTGTYGAAR</sequence>
<feature type="transmembrane region" description="Helical" evidence="1">
    <location>
        <begin position="115"/>
        <end position="134"/>
    </location>
</feature>
<feature type="transmembrane region" description="Helical" evidence="1">
    <location>
        <begin position="44"/>
        <end position="63"/>
    </location>
</feature>
<keyword evidence="1" id="KW-0812">Transmembrane</keyword>
<dbReference type="AlphaFoldDB" id="A0A6G8Q1T6"/>
<evidence type="ECO:0000313" key="3">
    <source>
        <dbReference type="Proteomes" id="UP000502706"/>
    </source>
</evidence>